<proteinExistence type="predicted"/>
<evidence type="ECO:0000256" key="1">
    <source>
        <dbReference type="SAM" id="Coils"/>
    </source>
</evidence>
<evidence type="ECO:0000313" key="4">
    <source>
        <dbReference type="Proteomes" id="UP001153292"/>
    </source>
</evidence>
<dbReference type="Pfam" id="PF25298">
    <property type="entry name" value="Baculo_FP_2nd"/>
    <property type="match status" value="1"/>
</dbReference>
<organism evidence="3 4">
    <name type="scientific">Chilo suppressalis</name>
    <name type="common">Asiatic rice borer moth</name>
    <dbReference type="NCBI Taxonomy" id="168631"/>
    <lineage>
        <taxon>Eukaryota</taxon>
        <taxon>Metazoa</taxon>
        <taxon>Ecdysozoa</taxon>
        <taxon>Arthropoda</taxon>
        <taxon>Hexapoda</taxon>
        <taxon>Insecta</taxon>
        <taxon>Pterygota</taxon>
        <taxon>Neoptera</taxon>
        <taxon>Endopterygota</taxon>
        <taxon>Lepidoptera</taxon>
        <taxon>Glossata</taxon>
        <taxon>Ditrysia</taxon>
        <taxon>Pyraloidea</taxon>
        <taxon>Crambidae</taxon>
        <taxon>Crambinae</taxon>
        <taxon>Chilo</taxon>
    </lineage>
</organism>
<gene>
    <name evidence="3" type="ORF">CHILSU_LOCUS618</name>
</gene>
<reference evidence="3" key="1">
    <citation type="submission" date="2021-12" db="EMBL/GenBank/DDBJ databases">
        <authorList>
            <person name="King R."/>
        </authorList>
    </citation>
    <scope>NUCLEOTIDE SEQUENCE</scope>
</reference>
<dbReference type="InterPro" id="IPR057251">
    <property type="entry name" value="FP_C"/>
</dbReference>
<keyword evidence="4" id="KW-1185">Reference proteome</keyword>
<feature type="coiled-coil region" evidence="1">
    <location>
        <begin position="92"/>
        <end position="135"/>
    </location>
</feature>
<evidence type="ECO:0000259" key="2">
    <source>
        <dbReference type="Pfam" id="PF25298"/>
    </source>
</evidence>
<name>A0ABN8AQ14_CHISP</name>
<dbReference type="Gene3D" id="3.30.70.1820">
    <property type="entry name" value="L1 transposable element, RRM domain"/>
    <property type="match status" value="1"/>
</dbReference>
<dbReference type="Proteomes" id="UP001153292">
    <property type="component" value="Chromosome 1"/>
</dbReference>
<accession>A0ABN8AQ14</accession>
<sequence length="291" mass="33616">MSNPNSTFNQLETELAMSVGEVTDILYHESPPNFVTQRNKIDSELRNDFKCFKETILTTLESWFAKQDVKHDRLLKEFEEIGRSLSFMCEKYEDLKKSTEDMSKRLEVLEKNSAKDSQSQRITELELKMDIMDQQARQCNVEISNLPEKRGEDLSALMQEIGVLVKQPITQQDIISVHRVPHVNTVSKQPKNIIMKLASRVLRDKLLASVRLAKGVTTGQLNMPGTSQNVYVNEHLTLKTKKLFRETRIAAKDCEFKFTWIKNGNILVRRNKTSPIFSVRCPEDLQKIKKL</sequence>
<dbReference type="PANTHER" id="PTHR11505">
    <property type="entry name" value="L1 TRANSPOSABLE ELEMENT-RELATED"/>
    <property type="match status" value="1"/>
</dbReference>
<keyword evidence="1" id="KW-0175">Coiled coil</keyword>
<evidence type="ECO:0000313" key="3">
    <source>
        <dbReference type="EMBL" id="CAH0397546.1"/>
    </source>
</evidence>
<protein>
    <recommendedName>
        <fullName evidence="2">FP protein C-terminal domain-containing protein</fullName>
    </recommendedName>
</protein>
<dbReference type="EMBL" id="OU963894">
    <property type="protein sequence ID" value="CAH0397546.1"/>
    <property type="molecule type" value="Genomic_DNA"/>
</dbReference>
<dbReference type="InterPro" id="IPR004244">
    <property type="entry name" value="Transposase_22"/>
</dbReference>
<feature type="domain" description="FP protein C-terminal" evidence="2">
    <location>
        <begin position="237"/>
        <end position="289"/>
    </location>
</feature>